<proteinExistence type="predicted"/>
<sequence>MMPYNRKTLKTNFVPTSTYTFTRVRENSINSTSNDHDERRSSKDWALCNLPNLNLMEVFFKRMISQKCDI</sequence>
<organism evidence="1">
    <name type="scientific">Lepeophtheirus salmonis</name>
    <name type="common">Salmon louse</name>
    <name type="synonym">Caligus salmonis</name>
    <dbReference type="NCBI Taxonomy" id="72036"/>
    <lineage>
        <taxon>Eukaryota</taxon>
        <taxon>Metazoa</taxon>
        <taxon>Ecdysozoa</taxon>
        <taxon>Arthropoda</taxon>
        <taxon>Crustacea</taxon>
        <taxon>Multicrustacea</taxon>
        <taxon>Hexanauplia</taxon>
        <taxon>Copepoda</taxon>
        <taxon>Siphonostomatoida</taxon>
        <taxon>Caligidae</taxon>
        <taxon>Lepeophtheirus</taxon>
    </lineage>
</organism>
<accession>A0A0K2USH7</accession>
<dbReference type="EMBL" id="HACA01023868">
    <property type="protein sequence ID" value="CDW41229.1"/>
    <property type="molecule type" value="Transcribed_RNA"/>
</dbReference>
<evidence type="ECO:0000313" key="1">
    <source>
        <dbReference type="EMBL" id="CDW41229.1"/>
    </source>
</evidence>
<protein>
    <submittedName>
        <fullName evidence="1">Uncharacterized protein</fullName>
    </submittedName>
</protein>
<dbReference type="AlphaFoldDB" id="A0A0K2USH7"/>
<name>A0A0K2USH7_LEPSM</name>
<reference evidence="1" key="1">
    <citation type="submission" date="2014-05" db="EMBL/GenBank/DDBJ databases">
        <authorList>
            <person name="Chronopoulou M."/>
        </authorList>
    </citation>
    <scope>NUCLEOTIDE SEQUENCE</scope>
    <source>
        <tissue evidence="1">Whole organism</tissue>
    </source>
</reference>